<feature type="transmembrane region" description="Helical" evidence="8">
    <location>
        <begin position="265"/>
        <end position="288"/>
    </location>
</feature>
<gene>
    <name evidence="10" type="ORF">EV672_104209</name>
</gene>
<comment type="caution">
    <text evidence="10">The sequence shown here is derived from an EMBL/GenBank/DDBJ whole genome shotgun (WGS) entry which is preliminary data.</text>
</comment>
<accession>A0A4V3CVU5</accession>
<dbReference type="Proteomes" id="UP000294593">
    <property type="component" value="Unassembled WGS sequence"/>
</dbReference>
<evidence type="ECO:0000256" key="6">
    <source>
        <dbReference type="ARBA" id="ARBA00023136"/>
    </source>
</evidence>
<feature type="domain" description="TRAP C4-dicarboxylate transport system permease DctM subunit" evidence="9">
    <location>
        <begin position="270"/>
        <end position="692"/>
    </location>
</feature>
<dbReference type="InterPro" id="IPR010656">
    <property type="entry name" value="DctM"/>
</dbReference>
<dbReference type="PANTHER" id="PTHR33362">
    <property type="entry name" value="SIALIC ACID TRAP TRANSPORTER PERMEASE PROTEIN SIAT-RELATED"/>
    <property type="match status" value="1"/>
</dbReference>
<feature type="transmembrane region" description="Helical" evidence="8">
    <location>
        <begin position="426"/>
        <end position="445"/>
    </location>
</feature>
<feature type="transmembrane region" description="Helical" evidence="8">
    <location>
        <begin position="387"/>
        <end position="414"/>
    </location>
</feature>
<dbReference type="AlphaFoldDB" id="A0A4V3CVU5"/>
<feature type="transmembrane region" description="Helical" evidence="8">
    <location>
        <begin position="494"/>
        <end position="510"/>
    </location>
</feature>
<dbReference type="GO" id="GO:0005886">
    <property type="term" value="C:plasma membrane"/>
    <property type="evidence" value="ECO:0007669"/>
    <property type="project" value="UniProtKB-SubCell"/>
</dbReference>
<dbReference type="GO" id="GO:0022857">
    <property type="term" value="F:transmembrane transporter activity"/>
    <property type="evidence" value="ECO:0007669"/>
    <property type="project" value="UniProtKB-UniRule"/>
</dbReference>
<feature type="transmembrane region" description="Helical" evidence="8">
    <location>
        <begin position="466"/>
        <end position="482"/>
    </location>
</feature>
<evidence type="ECO:0000256" key="5">
    <source>
        <dbReference type="ARBA" id="ARBA00022989"/>
    </source>
</evidence>
<dbReference type="OrthoDB" id="9777699at2"/>
<dbReference type="Pfam" id="PF06808">
    <property type="entry name" value="DctM"/>
    <property type="match status" value="1"/>
</dbReference>
<evidence type="ECO:0000256" key="4">
    <source>
        <dbReference type="ARBA" id="ARBA00022692"/>
    </source>
</evidence>
<evidence type="ECO:0000256" key="1">
    <source>
        <dbReference type="ARBA" id="ARBA00004429"/>
    </source>
</evidence>
<feature type="transmembrane region" description="Helical" evidence="8">
    <location>
        <begin position="624"/>
        <end position="645"/>
    </location>
</feature>
<dbReference type="EMBL" id="SNXW01000004">
    <property type="protein sequence ID" value="TDP83828.1"/>
    <property type="molecule type" value="Genomic_DNA"/>
</dbReference>
<evidence type="ECO:0000259" key="9">
    <source>
        <dbReference type="Pfam" id="PF06808"/>
    </source>
</evidence>
<evidence type="ECO:0000256" key="2">
    <source>
        <dbReference type="ARBA" id="ARBA00022475"/>
    </source>
</evidence>
<feature type="transmembrane region" description="Helical" evidence="8">
    <location>
        <begin position="308"/>
        <end position="327"/>
    </location>
</feature>
<keyword evidence="5 8" id="KW-1133">Transmembrane helix</keyword>
<keyword evidence="7" id="KW-0813">Transport</keyword>
<dbReference type="RefSeq" id="WP_133608609.1">
    <property type="nucleotide sequence ID" value="NZ_SNXW01000004.1"/>
</dbReference>
<keyword evidence="3 7" id="KW-0997">Cell inner membrane</keyword>
<feature type="transmembrane region" description="Helical" evidence="8">
    <location>
        <begin position="545"/>
        <end position="565"/>
    </location>
</feature>
<organism evidence="10 11">
    <name type="scientific">Aquabacterium commune</name>
    <dbReference type="NCBI Taxonomy" id="70586"/>
    <lineage>
        <taxon>Bacteria</taxon>
        <taxon>Pseudomonadati</taxon>
        <taxon>Pseudomonadota</taxon>
        <taxon>Betaproteobacteria</taxon>
        <taxon>Burkholderiales</taxon>
        <taxon>Aquabacterium</taxon>
    </lineage>
</organism>
<keyword evidence="4 8" id="KW-0812">Transmembrane</keyword>
<keyword evidence="11" id="KW-1185">Reference proteome</keyword>
<keyword evidence="6 8" id="KW-0472">Membrane</keyword>
<evidence type="ECO:0000256" key="8">
    <source>
        <dbReference type="SAM" id="Phobius"/>
    </source>
</evidence>
<keyword evidence="2" id="KW-1003">Cell membrane</keyword>
<evidence type="ECO:0000256" key="7">
    <source>
        <dbReference type="RuleBase" id="RU369079"/>
    </source>
</evidence>
<evidence type="ECO:0000313" key="10">
    <source>
        <dbReference type="EMBL" id="TDP83828.1"/>
    </source>
</evidence>
<reference evidence="10 11" key="1">
    <citation type="submission" date="2019-03" db="EMBL/GenBank/DDBJ databases">
        <title>Genomic Encyclopedia of Type Strains, Phase IV (KMG-IV): sequencing the most valuable type-strain genomes for metagenomic binning, comparative biology and taxonomic classification.</title>
        <authorList>
            <person name="Goeker M."/>
        </authorList>
    </citation>
    <scope>NUCLEOTIDE SEQUENCE [LARGE SCALE GENOMIC DNA]</scope>
    <source>
        <strain evidence="10 11">DSM 11901</strain>
    </source>
</reference>
<feature type="transmembrane region" description="Helical" evidence="8">
    <location>
        <begin position="20"/>
        <end position="40"/>
    </location>
</feature>
<comment type="subcellular location">
    <subcellularLocation>
        <location evidence="1 7">Cell inner membrane</location>
        <topology evidence="1 7">Multi-pass membrane protein</topology>
    </subcellularLocation>
</comment>
<comment type="function">
    <text evidence="7">Part of the tripartite ATP-independent periplasmic (TRAP) transport system.</text>
</comment>
<feature type="transmembrane region" description="Helical" evidence="8">
    <location>
        <begin position="678"/>
        <end position="697"/>
    </location>
</feature>
<dbReference type="InterPro" id="IPR004681">
    <property type="entry name" value="TRAP_DctM"/>
</dbReference>
<feature type="transmembrane region" description="Helical" evidence="8">
    <location>
        <begin position="235"/>
        <end position="253"/>
    </location>
</feature>
<name>A0A4V3CVU5_9BURK</name>
<evidence type="ECO:0000313" key="11">
    <source>
        <dbReference type="Proteomes" id="UP000294593"/>
    </source>
</evidence>
<feature type="transmembrane region" description="Helical" evidence="8">
    <location>
        <begin position="347"/>
        <end position="375"/>
    </location>
</feature>
<evidence type="ECO:0000256" key="3">
    <source>
        <dbReference type="ARBA" id="ARBA00022519"/>
    </source>
</evidence>
<feature type="transmembrane region" description="Helical" evidence="8">
    <location>
        <begin position="165"/>
        <end position="185"/>
    </location>
</feature>
<proteinExistence type="predicted"/>
<protein>
    <submittedName>
        <fullName evidence="10">TRAP-type C4-dicarboxylate transport system permease large subunit</fullName>
    </submittedName>
</protein>
<sequence length="717" mass="79317">MNTPPSRQILGRTFSEWFSSLPVFALLLLTLIIGTGEMVHGQLLKLGESMFGDPPAQVQYFMLRAEPSKPECNPNIDIDAEVAKQSAAVPAKTDGDDIDDLFGDQKAGDPAVVRKAVEQAQQICKFKHDLYEKVLQHQTPQVKAYRTLETSFFGLFQIGTDNRSLILLLMVAIAAVTTTLGFHHIGIRPGHYTKDYLLQSASQVVSSSLLLYSTVRYYQILNGSGVPVEHPVLHYIWMALFAILLLINLKRVIVPVKSTFGEGDWTGAFLSIPLYAQMATVAGVYFLIKGHDAGLAIYINQLMELPSIFMNLGLFIWSGMLLKQSRIVDLFMNILRPWSLSPQMLTYIILIAAAWATAYTGASGVFVIAAGGIIYHEVRASGGSRQFALAATAMSGSLGVVLRPCLLVVLIAALNKQVTTSGLYHWGFYVFLLTSTLFFLASQMLRTQKANIESPSVAIPAMLRQIVPTIPYLIVVAVVVWLYEFLLETKLNEITAPTIMPVILLIILVYDKMTNKGKAELTPDYASHRQDGVEKSIRYATNETIGHIGALLSLMTLSLAMGGVIERSELMGFFPKVFENHWTAMTFLVVTKVLLGMIMDPFGAVVLVSGTLAPIAYANNIDPLHFWMMVLVAFELGYLLPPVAINQLLTRQVIGEEEVTLADSEVKHLGFYRRYERWVLPLVVMTIGLAVVSYAPLAVHDFPELKAIADWFPKPPQ</sequence>